<evidence type="ECO:0000256" key="10">
    <source>
        <dbReference type="ARBA" id="ARBA00022840"/>
    </source>
</evidence>
<feature type="domain" description="HPt" evidence="22">
    <location>
        <begin position="1204"/>
        <end position="1295"/>
    </location>
</feature>
<evidence type="ECO:0000259" key="18">
    <source>
        <dbReference type="PROSITE" id="PS50109"/>
    </source>
</evidence>
<dbReference type="CDD" id="cd17546">
    <property type="entry name" value="REC_hyHK_CKI1_RcsC-like"/>
    <property type="match status" value="2"/>
</dbReference>
<comment type="caution">
    <text evidence="23">The sequence shown here is derived from an EMBL/GenBank/DDBJ whole genome shotgun (WGS) entry which is preliminary data.</text>
</comment>
<dbReference type="PROSITE" id="PS50894">
    <property type="entry name" value="HPT"/>
    <property type="match status" value="1"/>
</dbReference>
<dbReference type="Gene3D" id="1.10.287.130">
    <property type="match status" value="1"/>
</dbReference>
<dbReference type="InterPro" id="IPR013655">
    <property type="entry name" value="PAS_fold_3"/>
</dbReference>
<evidence type="ECO:0000256" key="4">
    <source>
        <dbReference type="ARBA" id="ARBA00022475"/>
    </source>
</evidence>
<feature type="domain" description="Response regulatory" evidence="19">
    <location>
        <begin position="1055"/>
        <end position="1173"/>
    </location>
</feature>
<dbReference type="InterPro" id="IPR001789">
    <property type="entry name" value="Sig_transdc_resp-reg_receiver"/>
</dbReference>
<keyword evidence="8" id="KW-0547">Nucleotide-binding</keyword>
<dbReference type="InterPro" id="IPR004358">
    <property type="entry name" value="Sig_transdc_His_kin-like_C"/>
</dbReference>
<dbReference type="SUPFAM" id="SSF47384">
    <property type="entry name" value="Homodimeric domain of signal transducing histidine kinase"/>
    <property type="match status" value="1"/>
</dbReference>
<dbReference type="SMART" id="SM00086">
    <property type="entry name" value="PAC"/>
    <property type="match status" value="4"/>
</dbReference>
<keyword evidence="13" id="KW-0472">Membrane</keyword>
<feature type="domain" description="PAC" evidence="21">
    <location>
        <begin position="338"/>
        <end position="389"/>
    </location>
</feature>
<evidence type="ECO:0000256" key="9">
    <source>
        <dbReference type="ARBA" id="ARBA00022777"/>
    </source>
</evidence>
<feature type="domain" description="PAC" evidence="21">
    <location>
        <begin position="474"/>
        <end position="526"/>
    </location>
</feature>
<keyword evidence="6" id="KW-0808">Transferase</keyword>
<evidence type="ECO:0000259" key="22">
    <source>
        <dbReference type="PROSITE" id="PS50894"/>
    </source>
</evidence>
<dbReference type="SMART" id="SM00448">
    <property type="entry name" value="REC"/>
    <property type="match status" value="2"/>
</dbReference>
<dbReference type="Gene3D" id="3.40.50.2300">
    <property type="match status" value="2"/>
</dbReference>
<dbReference type="InterPro" id="IPR013767">
    <property type="entry name" value="PAS_fold"/>
</dbReference>
<dbReference type="PRINTS" id="PR00344">
    <property type="entry name" value="BCTRLSENSOR"/>
</dbReference>
<dbReference type="SUPFAM" id="SSF55874">
    <property type="entry name" value="ATPase domain of HSP90 chaperone/DNA topoisomerase II/histidine kinase"/>
    <property type="match status" value="1"/>
</dbReference>
<feature type="domain" description="PAS" evidence="20">
    <location>
        <begin position="138"/>
        <end position="208"/>
    </location>
</feature>
<dbReference type="SUPFAM" id="SSF55785">
    <property type="entry name" value="PYP-like sensor domain (PAS domain)"/>
    <property type="match status" value="5"/>
</dbReference>
<dbReference type="Pfam" id="PF00989">
    <property type="entry name" value="PAS"/>
    <property type="match status" value="1"/>
</dbReference>
<dbReference type="Gene3D" id="3.30.450.20">
    <property type="entry name" value="PAS domain"/>
    <property type="match status" value="5"/>
</dbReference>
<dbReference type="InterPro" id="IPR036097">
    <property type="entry name" value="HisK_dim/P_sf"/>
</dbReference>
<keyword evidence="11" id="KW-1133">Transmembrane helix</keyword>
<dbReference type="RefSeq" id="WP_111594008.1">
    <property type="nucleotide sequence ID" value="NZ_QLMA01000007.1"/>
</dbReference>
<dbReference type="PANTHER" id="PTHR45339">
    <property type="entry name" value="HYBRID SIGNAL TRANSDUCTION HISTIDINE KINASE J"/>
    <property type="match status" value="1"/>
</dbReference>
<dbReference type="PROSITE" id="PS50110">
    <property type="entry name" value="RESPONSE_REGULATORY"/>
    <property type="match status" value="2"/>
</dbReference>
<proteinExistence type="predicted"/>
<dbReference type="Proteomes" id="UP000249819">
    <property type="component" value="Unassembled WGS sequence"/>
</dbReference>
<dbReference type="InterPro" id="IPR036641">
    <property type="entry name" value="HPT_dom_sf"/>
</dbReference>
<dbReference type="SUPFAM" id="SSF52172">
    <property type="entry name" value="CheY-like"/>
    <property type="match status" value="2"/>
</dbReference>
<dbReference type="Pfam" id="PF08447">
    <property type="entry name" value="PAS_3"/>
    <property type="match status" value="1"/>
</dbReference>
<dbReference type="GO" id="GO:0005886">
    <property type="term" value="C:plasma membrane"/>
    <property type="evidence" value="ECO:0007669"/>
    <property type="project" value="UniProtKB-SubCell"/>
</dbReference>
<gene>
    <name evidence="23" type="ORF">CLV59_107182</name>
</gene>
<dbReference type="SMART" id="SM00388">
    <property type="entry name" value="HisKA"/>
    <property type="match status" value="1"/>
</dbReference>
<dbReference type="OrthoDB" id="9811889at2"/>
<comment type="subunit">
    <text evidence="14">At low DSF concentrations, interacts with RpfF.</text>
</comment>
<evidence type="ECO:0000256" key="13">
    <source>
        <dbReference type="ARBA" id="ARBA00023136"/>
    </source>
</evidence>
<evidence type="ECO:0000256" key="14">
    <source>
        <dbReference type="ARBA" id="ARBA00064003"/>
    </source>
</evidence>
<feature type="domain" description="PAS" evidence="20">
    <location>
        <begin position="33"/>
        <end position="86"/>
    </location>
</feature>
<evidence type="ECO:0000259" key="21">
    <source>
        <dbReference type="PROSITE" id="PS50113"/>
    </source>
</evidence>
<feature type="domain" description="Response regulatory" evidence="19">
    <location>
        <begin position="909"/>
        <end position="1030"/>
    </location>
</feature>
<dbReference type="InterPro" id="IPR036890">
    <property type="entry name" value="HATPase_C_sf"/>
</dbReference>
<keyword evidence="7" id="KW-0812">Transmembrane</keyword>
<dbReference type="Pfam" id="PF08448">
    <property type="entry name" value="PAS_4"/>
    <property type="match status" value="3"/>
</dbReference>
<dbReference type="InterPro" id="IPR001610">
    <property type="entry name" value="PAC"/>
</dbReference>
<dbReference type="Gene3D" id="3.30.565.10">
    <property type="entry name" value="Histidine kinase-like ATPase, C-terminal domain"/>
    <property type="match status" value="1"/>
</dbReference>
<dbReference type="Pfam" id="PF00072">
    <property type="entry name" value="Response_reg"/>
    <property type="match status" value="2"/>
</dbReference>
<keyword evidence="9" id="KW-0418">Kinase</keyword>
<evidence type="ECO:0000313" key="24">
    <source>
        <dbReference type="Proteomes" id="UP000249819"/>
    </source>
</evidence>
<dbReference type="GO" id="GO:0006355">
    <property type="term" value="P:regulation of DNA-templated transcription"/>
    <property type="evidence" value="ECO:0007669"/>
    <property type="project" value="InterPro"/>
</dbReference>
<evidence type="ECO:0000256" key="1">
    <source>
        <dbReference type="ARBA" id="ARBA00000085"/>
    </source>
</evidence>
<keyword evidence="5 17" id="KW-0597">Phosphoprotein</keyword>
<dbReference type="CDD" id="cd16922">
    <property type="entry name" value="HATPase_EvgS-ArcB-TorS-like"/>
    <property type="match status" value="1"/>
</dbReference>
<dbReference type="FunFam" id="1.10.287.130:FF:000002">
    <property type="entry name" value="Two-component osmosensing histidine kinase"/>
    <property type="match status" value="1"/>
</dbReference>
<dbReference type="Pfam" id="PF02518">
    <property type="entry name" value="HATPase_c"/>
    <property type="match status" value="1"/>
</dbReference>
<dbReference type="InterPro" id="IPR035965">
    <property type="entry name" value="PAS-like_dom_sf"/>
</dbReference>
<feature type="domain" description="PAS" evidence="20">
    <location>
        <begin position="390"/>
        <end position="447"/>
    </location>
</feature>
<evidence type="ECO:0000256" key="17">
    <source>
        <dbReference type="PROSITE-ProRule" id="PRU00169"/>
    </source>
</evidence>
<evidence type="ECO:0000256" key="8">
    <source>
        <dbReference type="ARBA" id="ARBA00022741"/>
    </source>
</evidence>
<evidence type="ECO:0000256" key="11">
    <source>
        <dbReference type="ARBA" id="ARBA00022989"/>
    </source>
</evidence>
<feature type="domain" description="Histidine kinase" evidence="18">
    <location>
        <begin position="670"/>
        <end position="893"/>
    </location>
</feature>
<reference evidence="23 24" key="1">
    <citation type="submission" date="2018-06" db="EMBL/GenBank/DDBJ databases">
        <title>Genomic Encyclopedia of Archaeal and Bacterial Type Strains, Phase II (KMG-II): from individual species to whole genera.</title>
        <authorList>
            <person name="Goeker M."/>
        </authorList>
    </citation>
    <scope>NUCLEOTIDE SEQUENCE [LARGE SCALE GENOMIC DNA]</scope>
    <source>
        <strain evidence="23 24">DSM 29821</strain>
    </source>
</reference>
<dbReference type="SUPFAM" id="SSF47226">
    <property type="entry name" value="Histidine-containing phosphotransfer domain, HPT domain"/>
    <property type="match status" value="1"/>
</dbReference>
<evidence type="ECO:0000256" key="16">
    <source>
        <dbReference type="PROSITE-ProRule" id="PRU00110"/>
    </source>
</evidence>
<dbReference type="InterPro" id="IPR005467">
    <property type="entry name" value="His_kinase_dom"/>
</dbReference>
<keyword evidence="12" id="KW-0902">Two-component regulatory system</keyword>
<feature type="modified residue" description="4-aspartylphosphate" evidence="17">
    <location>
        <position position="960"/>
    </location>
</feature>
<dbReference type="SMART" id="SM00387">
    <property type="entry name" value="HATPase_c"/>
    <property type="match status" value="1"/>
</dbReference>
<evidence type="ECO:0000256" key="2">
    <source>
        <dbReference type="ARBA" id="ARBA00004651"/>
    </source>
</evidence>
<keyword evidence="4" id="KW-1003">Cell membrane</keyword>
<dbReference type="CDD" id="cd00130">
    <property type="entry name" value="PAS"/>
    <property type="match status" value="3"/>
</dbReference>
<feature type="modified residue" description="4-aspartylphosphate" evidence="17">
    <location>
        <position position="1106"/>
    </location>
</feature>
<dbReference type="InterPro" id="IPR000014">
    <property type="entry name" value="PAS"/>
</dbReference>
<dbReference type="EC" id="2.7.13.3" evidence="3"/>
<dbReference type="InterPro" id="IPR011006">
    <property type="entry name" value="CheY-like_superfamily"/>
</dbReference>
<keyword evidence="24" id="KW-1185">Reference proteome</keyword>
<evidence type="ECO:0000259" key="19">
    <source>
        <dbReference type="PROSITE" id="PS50110"/>
    </source>
</evidence>
<dbReference type="GO" id="GO:0000155">
    <property type="term" value="F:phosphorelay sensor kinase activity"/>
    <property type="evidence" value="ECO:0007669"/>
    <property type="project" value="InterPro"/>
</dbReference>
<evidence type="ECO:0000259" key="20">
    <source>
        <dbReference type="PROSITE" id="PS50112"/>
    </source>
</evidence>
<dbReference type="NCBIfam" id="TIGR00229">
    <property type="entry name" value="sensory_box"/>
    <property type="match status" value="3"/>
</dbReference>
<organism evidence="23 24">
    <name type="scientific">Chitinophaga dinghuensis</name>
    <dbReference type="NCBI Taxonomy" id="1539050"/>
    <lineage>
        <taxon>Bacteria</taxon>
        <taxon>Pseudomonadati</taxon>
        <taxon>Bacteroidota</taxon>
        <taxon>Chitinophagia</taxon>
        <taxon>Chitinophagales</taxon>
        <taxon>Chitinophagaceae</taxon>
        <taxon>Chitinophaga</taxon>
    </lineage>
</organism>
<comment type="catalytic activity">
    <reaction evidence="1">
        <text>ATP + protein L-histidine = ADP + protein N-phospho-L-histidine.</text>
        <dbReference type="EC" id="2.7.13.3"/>
    </reaction>
</comment>
<protein>
    <recommendedName>
        <fullName evidence="15">Sensory/regulatory protein RpfC</fullName>
        <ecNumber evidence="3">2.7.13.3</ecNumber>
    </recommendedName>
</protein>
<evidence type="ECO:0000256" key="3">
    <source>
        <dbReference type="ARBA" id="ARBA00012438"/>
    </source>
</evidence>
<sequence length="1295" mass="146840">MENQTNPKPVTPVNDEFDYYRKFFILSNDLVCLVTAEGNFSRVNPAFQKILGWKPTEVEGQSVFSFIHEGDIARAMEELRRLNQGINTVNFELRWKCANGNYAWIQWMATPEGPGGDIFAIGRDITDYRRKEQQLEESEQRFRIFFRNSKGMMCLHDLEGKLIIVNDASAASLGYTAEELEGKNLNDIVPAAFREGVEPYLRQIAKDKQLTGIMRTLHKDGSTRIWLYNNVLESGEDKKSTYVIGNALDITERHALEMDLKWTKEMLEQTNEVARIGFWQYDLDLEKSYWSSVTCNIHEVPEDYSPSVKEALNFYRDNASRQRIQDVLSRAIRFGEPWDEEMVIKTATGKEVWVRSIGRSEMEDGKCKRVYGTFQDIDQHKRMEEEIQTAHKFLADILEAAVDVSIIATTPDGMITHFNSGAEKMLLYKGSEMVGKQRIAAIHDQDQLQQVGAELGVPLFQVFAVEAKAEDRRHQREWVYHRSDGKQLDVSQIISEIRDIDGQITGYLHIANDISARKAAEKMLQDEKAKLAAFVKDIPEAVAMLDNSLRFILHSNVWMEDYNLQGQDILGKQVYDVFPDIPEEFKVMHRSALQGKIEKYEDYTWRPPGWDHDQHMRIEYRPWYQYNGEIGGIMILTEDITNKSMQQEELQQAKKIAEQASMAKSEFLANMSHEIRTPLNGIIGFTDLVLKSELGALQYQYISIVNQSANTLLNIINDILDFSKIEAGKIDLDIQQSDLTELCTEVGDLVKFLVQRKGLEFILDISADLPKYIWIDQLRLKQILINLLGNAVKFTTHGEVGLRVFIIRKEQGLSNMVVRFEVFDTGIGIKKEGREKIFEAFTQEDISVTKKYGGTGLGLTISNKLLLIMGSKLQLTSELGKGTTFYFELNVQAVNAVEPEYININSIKNVLITDDNEHNQEIINRMLELKGMTTTKANNGLEALQLLMDPANSYDVLIIDYHMPIMDGLETVRKIRGMQSPQVASIPVVLLYSSSDDEMVVKACEELSISQRLVKPVTMKQLYKALSGLLDTSGASQGSIPAEKKQRKVLSEGITVLVAEDNSVNMLLAKAIIGRALPNARILEAKTGREAYDVFIVEHPDVILMDVQMPDMNGYEATEAIRDHISGHSVPIIALTAGNVKGERERCLAAGMNDFLAKPFVEDMLLSILEKWLGENNPETLTTKETAAPLDLTTLRSFLGDTDNNQLLKETLRLLLDECERVYQELQTNDLSADIQRLKEICHSMHGVASYTGLTELDAIILDIEGTTPSVFKYKKFIKELNNAILSIRLSLNSL</sequence>
<evidence type="ECO:0000256" key="15">
    <source>
        <dbReference type="ARBA" id="ARBA00068150"/>
    </source>
</evidence>
<keyword evidence="10" id="KW-0067">ATP-binding</keyword>
<dbReference type="EMBL" id="QLMA01000007">
    <property type="protein sequence ID" value="RAJ77415.1"/>
    <property type="molecule type" value="Genomic_DNA"/>
</dbReference>
<comment type="subcellular location">
    <subcellularLocation>
        <location evidence="2">Cell membrane</location>
        <topology evidence="2">Multi-pass membrane protein</topology>
    </subcellularLocation>
</comment>
<evidence type="ECO:0000256" key="6">
    <source>
        <dbReference type="ARBA" id="ARBA00022679"/>
    </source>
</evidence>
<dbReference type="PANTHER" id="PTHR45339:SF1">
    <property type="entry name" value="HYBRID SIGNAL TRANSDUCTION HISTIDINE KINASE J"/>
    <property type="match status" value="1"/>
</dbReference>
<dbReference type="Gene3D" id="1.20.120.160">
    <property type="entry name" value="HPT domain"/>
    <property type="match status" value="1"/>
</dbReference>
<dbReference type="InterPro" id="IPR003661">
    <property type="entry name" value="HisK_dim/P_dom"/>
</dbReference>
<accession>A0A327VPZ8</accession>
<dbReference type="CDD" id="cd00082">
    <property type="entry name" value="HisKA"/>
    <property type="match status" value="1"/>
</dbReference>
<evidence type="ECO:0000256" key="7">
    <source>
        <dbReference type="ARBA" id="ARBA00022692"/>
    </source>
</evidence>
<dbReference type="PROSITE" id="PS50109">
    <property type="entry name" value="HIS_KIN"/>
    <property type="match status" value="1"/>
</dbReference>
<dbReference type="FunFam" id="3.30.565.10:FF:000010">
    <property type="entry name" value="Sensor histidine kinase RcsC"/>
    <property type="match status" value="1"/>
</dbReference>
<dbReference type="InterPro" id="IPR013656">
    <property type="entry name" value="PAS_4"/>
</dbReference>
<name>A0A327VPZ8_9BACT</name>
<dbReference type="PROSITE" id="PS50112">
    <property type="entry name" value="PAS"/>
    <property type="match status" value="3"/>
</dbReference>
<evidence type="ECO:0000256" key="5">
    <source>
        <dbReference type="ARBA" id="ARBA00022553"/>
    </source>
</evidence>
<dbReference type="GO" id="GO:0005524">
    <property type="term" value="F:ATP binding"/>
    <property type="evidence" value="ECO:0007669"/>
    <property type="project" value="UniProtKB-KW"/>
</dbReference>
<evidence type="ECO:0000256" key="12">
    <source>
        <dbReference type="ARBA" id="ARBA00023012"/>
    </source>
</evidence>
<dbReference type="InterPro" id="IPR003594">
    <property type="entry name" value="HATPase_dom"/>
</dbReference>
<dbReference type="InterPro" id="IPR000700">
    <property type="entry name" value="PAS-assoc_C"/>
</dbReference>
<dbReference type="Pfam" id="PF00512">
    <property type="entry name" value="HisKA"/>
    <property type="match status" value="1"/>
</dbReference>
<dbReference type="SMART" id="SM00091">
    <property type="entry name" value="PAS"/>
    <property type="match status" value="4"/>
</dbReference>
<evidence type="ECO:0000313" key="23">
    <source>
        <dbReference type="EMBL" id="RAJ77415.1"/>
    </source>
</evidence>
<feature type="modified residue" description="Phosphohistidine" evidence="16">
    <location>
        <position position="1243"/>
    </location>
</feature>
<dbReference type="InterPro" id="IPR008207">
    <property type="entry name" value="Sig_transdc_His_kin_Hpt_dom"/>
</dbReference>
<dbReference type="PROSITE" id="PS50113">
    <property type="entry name" value="PAC"/>
    <property type="match status" value="2"/>
</dbReference>